<feature type="transmembrane region" description="Helical" evidence="1">
    <location>
        <begin position="289"/>
        <end position="309"/>
    </location>
</feature>
<proteinExistence type="predicted"/>
<dbReference type="PANTHER" id="PTHR37422:SF13">
    <property type="entry name" value="LIPOPOLYSACCHARIDE BIOSYNTHESIS PROTEIN PA4999-RELATED"/>
    <property type="match status" value="1"/>
</dbReference>
<feature type="transmembrane region" description="Helical" evidence="1">
    <location>
        <begin position="340"/>
        <end position="362"/>
    </location>
</feature>
<evidence type="ECO:0000313" key="2">
    <source>
        <dbReference type="EMBL" id="QDV33815.1"/>
    </source>
</evidence>
<sequence length="521" mass="53336">MGTFRTRILEWTDRLQAALLVAMLVGSALAFGGAVWWWRPVAAALAVGLVVLGFSRVAIEGRARIRLSPLPILGVLALGLAAAQLTPVPSGLARRLSPESRSLHSRGILTGLALQDDRAAELPEALASRTPTTVDRSATLRWLFDASIGLVVLVTSARFARRLGRTMVIWGSVVAVFGLMTGVGLVQLIGDAPGLWGFITPGRGPSWAPSTLDLLAAPGASVLRPLAEEGGALGPWMLARPDRPFFIGGLLGGPGAYLAIAALGLPLSLTVLLQVLAPRGSREPMAERIGRAGLGPLVVLLGVVVLVGAGLVGALAGPMLAVPFALGLALAGVPGARGTGLGWLAVGVTLLGLTGLGTGVAIHRLAGLGDDPKLSPITAEPGRAADLWRGSVEVVKDFPLLGTGLGTFGRIHPSYKSTDPSPTTAGSSVLQWLVESGMAGGAILAVAGLWGLGRLVRAWRRVGSADRALACGLVATAGCFVGFAAVHWAVELPAVALAACAVFGTMDRWLSGGTDLFVEAA</sequence>
<dbReference type="OrthoDB" id="249103at2"/>
<organism evidence="2 3">
    <name type="scientific">Tautonia plasticadhaerens</name>
    <dbReference type="NCBI Taxonomy" id="2527974"/>
    <lineage>
        <taxon>Bacteria</taxon>
        <taxon>Pseudomonadati</taxon>
        <taxon>Planctomycetota</taxon>
        <taxon>Planctomycetia</taxon>
        <taxon>Isosphaerales</taxon>
        <taxon>Isosphaeraceae</taxon>
        <taxon>Tautonia</taxon>
    </lineage>
</organism>
<name>A0A518GZ01_9BACT</name>
<accession>A0A518GZ01</accession>
<feature type="transmembrane region" description="Helical" evidence="1">
    <location>
        <begin position="315"/>
        <end position="333"/>
    </location>
</feature>
<dbReference type="GO" id="GO:0016874">
    <property type="term" value="F:ligase activity"/>
    <property type="evidence" value="ECO:0007669"/>
    <property type="project" value="UniProtKB-KW"/>
</dbReference>
<dbReference type="PANTHER" id="PTHR37422">
    <property type="entry name" value="TEICHURONIC ACID BIOSYNTHESIS PROTEIN TUAE"/>
    <property type="match status" value="1"/>
</dbReference>
<feature type="transmembrane region" description="Helical" evidence="1">
    <location>
        <begin position="142"/>
        <end position="160"/>
    </location>
</feature>
<dbReference type="InterPro" id="IPR051533">
    <property type="entry name" value="WaaL-like"/>
</dbReference>
<keyword evidence="3" id="KW-1185">Reference proteome</keyword>
<feature type="transmembrane region" description="Helical" evidence="1">
    <location>
        <begin position="437"/>
        <end position="456"/>
    </location>
</feature>
<keyword evidence="2" id="KW-0436">Ligase</keyword>
<dbReference type="KEGG" id="tpla:ElP_16940"/>
<feature type="transmembrane region" description="Helical" evidence="1">
    <location>
        <begin position="468"/>
        <end position="490"/>
    </location>
</feature>
<feature type="transmembrane region" description="Helical" evidence="1">
    <location>
        <begin position="40"/>
        <end position="58"/>
    </location>
</feature>
<gene>
    <name evidence="2" type="ORF">ElP_16940</name>
</gene>
<feature type="transmembrane region" description="Helical" evidence="1">
    <location>
        <begin position="167"/>
        <end position="189"/>
    </location>
</feature>
<keyword evidence="1" id="KW-1133">Transmembrane helix</keyword>
<reference evidence="2 3" key="1">
    <citation type="submission" date="2019-02" db="EMBL/GenBank/DDBJ databases">
        <title>Deep-cultivation of Planctomycetes and their phenomic and genomic characterization uncovers novel biology.</title>
        <authorList>
            <person name="Wiegand S."/>
            <person name="Jogler M."/>
            <person name="Boedeker C."/>
            <person name="Pinto D."/>
            <person name="Vollmers J."/>
            <person name="Rivas-Marin E."/>
            <person name="Kohn T."/>
            <person name="Peeters S.H."/>
            <person name="Heuer A."/>
            <person name="Rast P."/>
            <person name="Oberbeckmann S."/>
            <person name="Bunk B."/>
            <person name="Jeske O."/>
            <person name="Meyerdierks A."/>
            <person name="Storesund J.E."/>
            <person name="Kallscheuer N."/>
            <person name="Luecker S."/>
            <person name="Lage O.M."/>
            <person name="Pohl T."/>
            <person name="Merkel B.J."/>
            <person name="Hornburger P."/>
            <person name="Mueller R.-W."/>
            <person name="Bruemmer F."/>
            <person name="Labrenz M."/>
            <person name="Spormann A.M."/>
            <person name="Op den Camp H."/>
            <person name="Overmann J."/>
            <person name="Amann R."/>
            <person name="Jetten M.S.M."/>
            <person name="Mascher T."/>
            <person name="Medema M.H."/>
            <person name="Devos D.P."/>
            <person name="Kaster A.-K."/>
            <person name="Ovreas L."/>
            <person name="Rohde M."/>
            <person name="Galperin M.Y."/>
            <person name="Jogler C."/>
        </authorList>
    </citation>
    <scope>NUCLEOTIDE SEQUENCE [LARGE SCALE GENOMIC DNA]</scope>
    <source>
        <strain evidence="2 3">ElP</strain>
    </source>
</reference>
<feature type="transmembrane region" description="Helical" evidence="1">
    <location>
        <begin position="70"/>
        <end position="88"/>
    </location>
</feature>
<dbReference type="AlphaFoldDB" id="A0A518GZ01"/>
<feature type="transmembrane region" description="Helical" evidence="1">
    <location>
        <begin position="256"/>
        <end position="277"/>
    </location>
</feature>
<protein>
    <submittedName>
        <fullName evidence="2">O-Antigen ligase</fullName>
    </submittedName>
</protein>
<evidence type="ECO:0000256" key="1">
    <source>
        <dbReference type="SAM" id="Phobius"/>
    </source>
</evidence>
<keyword evidence="1" id="KW-0812">Transmembrane</keyword>
<evidence type="ECO:0000313" key="3">
    <source>
        <dbReference type="Proteomes" id="UP000317835"/>
    </source>
</evidence>
<keyword evidence="1" id="KW-0472">Membrane</keyword>
<dbReference type="EMBL" id="CP036426">
    <property type="protein sequence ID" value="QDV33815.1"/>
    <property type="molecule type" value="Genomic_DNA"/>
</dbReference>
<dbReference type="RefSeq" id="WP_145268231.1">
    <property type="nucleotide sequence ID" value="NZ_CP036426.1"/>
</dbReference>
<dbReference type="Proteomes" id="UP000317835">
    <property type="component" value="Chromosome"/>
</dbReference>